<name>A0ABT5NLS9_9PSED</name>
<evidence type="ECO:0008006" key="3">
    <source>
        <dbReference type="Google" id="ProtNLM"/>
    </source>
</evidence>
<reference evidence="1 2" key="1">
    <citation type="submission" date="2022-05" db="EMBL/GenBank/DDBJ databases">
        <title>Novel Pseudomonas spp. Isolated from a Rainbow Trout Aquaculture Facility.</title>
        <authorList>
            <person name="Testerman T."/>
            <person name="Graf J."/>
        </authorList>
    </citation>
    <scope>NUCLEOTIDE SEQUENCE [LARGE SCALE GENOMIC DNA]</scope>
    <source>
        <strain evidence="1 2">ID681</strain>
    </source>
</reference>
<sequence length="193" mass="21667">MTSLTKGLLGLLCACLVVLGIYFKGYHDSDQKHLKEDAETALVYRQKQEEERELSQKALADISLQWQAYLADQSKLAQGTIDRLRNDGVSLRVKLADATVRSVTSAGRPVPDGYADLSEETSRFLVEQAQRCDAQVTGLQGVIKELQGSKQMIINFKEYRDKKREQAKAEAEQAALARIRERAKQVKWPGDPE</sequence>
<protein>
    <recommendedName>
        <fullName evidence="3">Lipoprotein</fullName>
    </recommendedName>
</protein>
<keyword evidence="2" id="KW-1185">Reference proteome</keyword>
<gene>
    <name evidence="1" type="ORF">M5G11_01475</name>
</gene>
<organism evidence="1 2">
    <name type="scientific">Pseudomonas fontis</name>
    <dbReference type="NCBI Taxonomy" id="2942633"/>
    <lineage>
        <taxon>Bacteria</taxon>
        <taxon>Pseudomonadati</taxon>
        <taxon>Pseudomonadota</taxon>
        <taxon>Gammaproteobacteria</taxon>
        <taxon>Pseudomonadales</taxon>
        <taxon>Pseudomonadaceae</taxon>
        <taxon>Pseudomonas</taxon>
    </lineage>
</organism>
<evidence type="ECO:0000313" key="2">
    <source>
        <dbReference type="Proteomes" id="UP001148203"/>
    </source>
</evidence>
<proteinExistence type="predicted"/>
<evidence type="ECO:0000313" key="1">
    <source>
        <dbReference type="EMBL" id="MDD0989204.1"/>
    </source>
</evidence>
<dbReference type="EMBL" id="JAMDGY010000007">
    <property type="protein sequence ID" value="MDD0989204.1"/>
    <property type="molecule type" value="Genomic_DNA"/>
</dbReference>
<comment type="caution">
    <text evidence="1">The sequence shown here is derived from an EMBL/GenBank/DDBJ whole genome shotgun (WGS) entry which is preliminary data.</text>
</comment>
<accession>A0ABT5NLS9</accession>
<dbReference type="Proteomes" id="UP001148203">
    <property type="component" value="Unassembled WGS sequence"/>
</dbReference>